<feature type="transmembrane region" description="Helical" evidence="2">
    <location>
        <begin position="40"/>
        <end position="61"/>
    </location>
</feature>
<evidence type="ECO:0000313" key="4">
    <source>
        <dbReference type="Proteomes" id="UP000053927"/>
    </source>
</evidence>
<protein>
    <submittedName>
        <fullName evidence="3">Uncharacterized protein</fullName>
    </submittedName>
</protein>
<dbReference type="AlphaFoldDB" id="R7RZ48"/>
<dbReference type="RefSeq" id="XP_007310724.1">
    <property type="nucleotide sequence ID" value="XM_007310662.1"/>
</dbReference>
<dbReference type="GeneID" id="18802202"/>
<keyword evidence="2" id="KW-0472">Membrane</keyword>
<evidence type="ECO:0000256" key="1">
    <source>
        <dbReference type="SAM" id="MobiDB-lite"/>
    </source>
</evidence>
<accession>R7RZ48</accession>
<reference evidence="4" key="1">
    <citation type="journal article" date="2012" name="Science">
        <title>The Paleozoic origin of enzymatic lignin decomposition reconstructed from 31 fungal genomes.</title>
        <authorList>
            <person name="Floudas D."/>
            <person name="Binder M."/>
            <person name="Riley R."/>
            <person name="Barry K."/>
            <person name="Blanchette R.A."/>
            <person name="Henrissat B."/>
            <person name="Martinez A.T."/>
            <person name="Otillar R."/>
            <person name="Spatafora J.W."/>
            <person name="Yadav J.S."/>
            <person name="Aerts A."/>
            <person name="Benoit I."/>
            <person name="Boyd A."/>
            <person name="Carlson A."/>
            <person name="Copeland A."/>
            <person name="Coutinho P.M."/>
            <person name="de Vries R.P."/>
            <person name="Ferreira P."/>
            <person name="Findley K."/>
            <person name="Foster B."/>
            <person name="Gaskell J."/>
            <person name="Glotzer D."/>
            <person name="Gorecki P."/>
            <person name="Heitman J."/>
            <person name="Hesse C."/>
            <person name="Hori C."/>
            <person name="Igarashi K."/>
            <person name="Jurgens J.A."/>
            <person name="Kallen N."/>
            <person name="Kersten P."/>
            <person name="Kohler A."/>
            <person name="Kuees U."/>
            <person name="Kumar T.K.A."/>
            <person name="Kuo A."/>
            <person name="LaButti K."/>
            <person name="Larrondo L.F."/>
            <person name="Lindquist E."/>
            <person name="Ling A."/>
            <person name="Lombard V."/>
            <person name="Lucas S."/>
            <person name="Lundell T."/>
            <person name="Martin R."/>
            <person name="McLaughlin D.J."/>
            <person name="Morgenstern I."/>
            <person name="Morin E."/>
            <person name="Murat C."/>
            <person name="Nagy L.G."/>
            <person name="Nolan M."/>
            <person name="Ohm R.A."/>
            <person name="Patyshakuliyeva A."/>
            <person name="Rokas A."/>
            <person name="Ruiz-Duenas F.J."/>
            <person name="Sabat G."/>
            <person name="Salamov A."/>
            <person name="Samejima M."/>
            <person name="Schmutz J."/>
            <person name="Slot J.C."/>
            <person name="St John F."/>
            <person name="Stenlid J."/>
            <person name="Sun H."/>
            <person name="Sun S."/>
            <person name="Syed K."/>
            <person name="Tsang A."/>
            <person name="Wiebenga A."/>
            <person name="Young D."/>
            <person name="Pisabarro A."/>
            <person name="Eastwood D.C."/>
            <person name="Martin F."/>
            <person name="Cullen D."/>
            <person name="Grigoriev I.V."/>
            <person name="Hibbett D.S."/>
        </authorList>
    </citation>
    <scope>NUCLEOTIDE SEQUENCE [LARGE SCALE GENOMIC DNA]</scope>
    <source>
        <strain evidence="4">FP-91666</strain>
    </source>
</reference>
<keyword evidence="2" id="KW-1133">Transmembrane helix</keyword>
<evidence type="ECO:0000256" key="2">
    <source>
        <dbReference type="SAM" id="Phobius"/>
    </source>
</evidence>
<name>R7RZ48_STEHR</name>
<dbReference type="EMBL" id="JH687399">
    <property type="protein sequence ID" value="EIM80108.1"/>
    <property type="molecule type" value="Genomic_DNA"/>
</dbReference>
<organism evidence="3 4">
    <name type="scientific">Stereum hirsutum (strain FP-91666)</name>
    <name type="common">White-rot fungus</name>
    <dbReference type="NCBI Taxonomy" id="721885"/>
    <lineage>
        <taxon>Eukaryota</taxon>
        <taxon>Fungi</taxon>
        <taxon>Dikarya</taxon>
        <taxon>Basidiomycota</taxon>
        <taxon>Agaricomycotina</taxon>
        <taxon>Agaricomycetes</taxon>
        <taxon>Russulales</taxon>
        <taxon>Stereaceae</taxon>
        <taxon>Stereum</taxon>
    </lineage>
</organism>
<keyword evidence="2" id="KW-0812">Transmembrane</keyword>
<keyword evidence="4" id="KW-1185">Reference proteome</keyword>
<dbReference type="Proteomes" id="UP000053927">
    <property type="component" value="Unassembled WGS sequence"/>
</dbReference>
<proteinExistence type="predicted"/>
<dbReference type="KEGG" id="shs:STEHIDRAFT_162992"/>
<evidence type="ECO:0000313" key="3">
    <source>
        <dbReference type="EMBL" id="EIM80108.1"/>
    </source>
</evidence>
<sequence length="266" mass="28459">MAPLPIQQVTPSDIINTNSAAGQASEYYQSLEGSSLSHTLQIVGACIAVLVVSTTVTIIFVKHVYARRTRKNPKLRPLQFRNSSDFAISEKAGPRSESHANAIEISGWQRFCNAFMLSPTGSTSGHDIPVPSVIAKPDAIQKHLDRIKHKKGSSVPTTEEPFIAITLPSTRGHDIEYLPDKMAPINLRLLNDKGLFEKSGWAGGKAGGRRQEVESTGRRRMSDPGMPTIGEGGAEEADIGGDNLGRTRSATTCGAPVVAKASGALF</sequence>
<gene>
    <name evidence="3" type="ORF">STEHIDRAFT_162992</name>
</gene>
<feature type="compositionally biased region" description="Basic and acidic residues" evidence="1">
    <location>
        <begin position="209"/>
        <end position="222"/>
    </location>
</feature>
<feature type="region of interest" description="Disordered" evidence="1">
    <location>
        <begin position="201"/>
        <end position="235"/>
    </location>
</feature>